<keyword evidence="1" id="KW-0472">Membrane</keyword>
<evidence type="ECO:0000313" key="3">
    <source>
        <dbReference type="Proteomes" id="UP001157091"/>
    </source>
</evidence>
<evidence type="ECO:0008006" key="4">
    <source>
        <dbReference type="Google" id="ProtNLM"/>
    </source>
</evidence>
<name>A0ABQ6HXH5_9MICO</name>
<accession>A0ABQ6HXH5</accession>
<keyword evidence="1" id="KW-1133">Transmembrane helix</keyword>
<organism evidence="2 3">
    <name type="scientific">Luteimicrobium album</name>
    <dbReference type="NCBI Taxonomy" id="1054550"/>
    <lineage>
        <taxon>Bacteria</taxon>
        <taxon>Bacillati</taxon>
        <taxon>Actinomycetota</taxon>
        <taxon>Actinomycetes</taxon>
        <taxon>Micrococcales</taxon>
        <taxon>Luteimicrobium</taxon>
    </lineage>
</organism>
<sequence>MVVLDRVIGVVVGVALVAAGILLVGLGSGWVQDRWPQIPDVASTSRVVGWSEEEWWPWALAGGALVVAALAAWWLLAHRPASRLGAVTLSGGVTGTRLRVATDGVLAAACQVIERDPQVRSASLALAREREGVVVTGRVRVDPGAAIDAVARHVAEALDELAAVTGLDDLAGRVHIAVGGGATARRVG</sequence>
<proteinExistence type="predicted"/>
<feature type="transmembrane region" description="Helical" evidence="1">
    <location>
        <begin position="7"/>
        <end position="31"/>
    </location>
</feature>
<feature type="transmembrane region" description="Helical" evidence="1">
    <location>
        <begin position="55"/>
        <end position="76"/>
    </location>
</feature>
<dbReference type="Proteomes" id="UP001157091">
    <property type="component" value="Unassembled WGS sequence"/>
</dbReference>
<comment type="caution">
    <text evidence="2">The sequence shown here is derived from an EMBL/GenBank/DDBJ whole genome shotgun (WGS) entry which is preliminary data.</text>
</comment>
<evidence type="ECO:0000313" key="2">
    <source>
        <dbReference type="EMBL" id="GMA23218.1"/>
    </source>
</evidence>
<gene>
    <name evidence="2" type="ORF">GCM10025864_09770</name>
</gene>
<evidence type="ECO:0000256" key="1">
    <source>
        <dbReference type="SAM" id="Phobius"/>
    </source>
</evidence>
<protein>
    <recommendedName>
        <fullName evidence="4">Alkaline shock response membrane anchor protein AmaP</fullName>
    </recommendedName>
</protein>
<dbReference type="EMBL" id="BSUK01000001">
    <property type="protein sequence ID" value="GMA23218.1"/>
    <property type="molecule type" value="Genomic_DNA"/>
</dbReference>
<dbReference type="RefSeq" id="WP_284292284.1">
    <property type="nucleotide sequence ID" value="NZ_BSUK01000001.1"/>
</dbReference>
<keyword evidence="3" id="KW-1185">Reference proteome</keyword>
<reference evidence="3" key="1">
    <citation type="journal article" date="2019" name="Int. J. Syst. Evol. Microbiol.">
        <title>The Global Catalogue of Microorganisms (GCM) 10K type strain sequencing project: providing services to taxonomists for standard genome sequencing and annotation.</title>
        <authorList>
            <consortium name="The Broad Institute Genomics Platform"/>
            <consortium name="The Broad Institute Genome Sequencing Center for Infectious Disease"/>
            <person name="Wu L."/>
            <person name="Ma J."/>
        </authorList>
    </citation>
    <scope>NUCLEOTIDE SEQUENCE [LARGE SCALE GENOMIC DNA]</scope>
    <source>
        <strain evidence="3">NBRC 106348</strain>
    </source>
</reference>
<keyword evidence="1" id="KW-0812">Transmembrane</keyword>